<dbReference type="AlphaFoldDB" id="A0A2S4VK48"/>
<dbReference type="EMBL" id="PKSM01000123">
    <property type="protein sequence ID" value="POW09926.1"/>
    <property type="molecule type" value="Genomic_DNA"/>
</dbReference>
<comment type="caution">
    <text evidence="1">The sequence shown here is derived from an EMBL/GenBank/DDBJ whole genome shotgun (WGS) entry which is preliminary data.</text>
</comment>
<protein>
    <submittedName>
        <fullName evidence="1">Uncharacterized protein</fullName>
    </submittedName>
</protein>
<keyword evidence="2" id="KW-1185">Reference proteome</keyword>
<accession>A0A2S4VK48</accession>
<reference evidence="1 2" key="1">
    <citation type="submission" date="2017-12" db="EMBL/GenBank/DDBJ databases">
        <title>Gene loss provides genomic basis for host adaptation in cereal stripe rust fungi.</title>
        <authorList>
            <person name="Xia C."/>
        </authorList>
    </citation>
    <scope>NUCLEOTIDE SEQUENCE [LARGE SCALE GENOMIC DNA]</scope>
    <source>
        <strain evidence="1 2">93TX-2</strain>
    </source>
</reference>
<dbReference type="VEuPathDB" id="FungiDB:PSHT_08923"/>
<reference evidence="2" key="2">
    <citation type="journal article" date="2018" name="BMC Genomics">
        <title>Genomic insights into host adaptation between the wheat stripe rust pathogen (Puccinia striiformis f. sp. tritici) and the barley stripe rust pathogen (Puccinia striiformis f. sp. hordei).</title>
        <authorList>
            <person name="Xia C."/>
            <person name="Wang M."/>
            <person name="Yin C."/>
            <person name="Cornejo O.E."/>
            <person name="Hulbert S.H."/>
            <person name="Chen X."/>
        </authorList>
    </citation>
    <scope>NUCLEOTIDE SEQUENCE [LARGE SCALE GENOMIC DNA]</scope>
    <source>
        <strain evidence="2">93TX-2</strain>
    </source>
</reference>
<sequence>MIDVFQHPKSLTDGRVPMIDRVQLAEKLFSTFEILSQNALAAVFHTTSSPLIFFGIDNPFNPAKSFAHYLSTPSKWKELKGTIRFLIASFLLSDDERSQSS</sequence>
<evidence type="ECO:0000313" key="1">
    <source>
        <dbReference type="EMBL" id="POW09926.1"/>
    </source>
</evidence>
<reference evidence="2" key="3">
    <citation type="journal article" date="2018" name="Mol. Plant Microbe Interact.">
        <title>Genome sequence resources for the wheat stripe rust pathogen (Puccinia striiformis f. sp. tritici) and the barley stripe rust pathogen (Puccinia striiformis f. sp. hordei).</title>
        <authorList>
            <person name="Xia C."/>
            <person name="Wang M."/>
            <person name="Yin C."/>
            <person name="Cornejo O.E."/>
            <person name="Hulbert S.H."/>
            <person name="Chen X."/>
        </authorList>
    </citation>
    <scope>NUCLEOTIDE SEQUENCE [LARGE SCALE GENOMIC DNA]</scope>
    <source>
        <strain evidence="2">93TX-2</strain>
    </source>
</reference>
<name>A0A2S4VK48_9BASI</name>
<gene>
    <name evidence="1" type="ORF">PSHT_08923</name>
</gene>
<proteinExistence type="predicted"/>
<evidence type="ECO:0000313" key="2">
    <source>
        <dbReference type="Proteomes" id="UP000238274"/>
    </source>
</evidence>
<organism evidence="1 2">
    <name type="scientific">Puccinia striiformis</name>
    <dbReference type="NCBI Taxonomy" id="27350"/>
    <lineage>
        <taxon>Eukaryota</taxon>
        <taxon>Fungi</taxon>
        <taxon>Dikarya</taxon>
        <taxon>Basidiomycota</taxon>
        <taxon>Pucciniomycotina</taxon>
        <taxon>Pucciniomycetes</taxon>
        <taxon>Pucciniales</taxon>
        <taxon>Pucciniaceae</taxon>
        <taxon>Puccinia</taxon>
    </lineage>
</organism>
<dbReference type="OrthoDB" id="192733at2759"/>
<dbReference type="Proteomes" id="UP000238274">
    <property type="component" value="Unassembled WGS sequence"/>
</dbReference>